<protein>
    <submittedName>
        <fullName evidence="1">Uncharacterized protein</fullName>
    </submittedName>
</protein>
<evidence type="ECO:0000313" key="2">
    <source>
        <dbReference type="Proteomes" id="UP000023268"/>
    </source>
</evidence>
<sequence length="266" mass="29252">MPFALAGDPSSIGLSLGEMSIMLQNLRTLSYQQQFDDLALAAKCYHLEGGELEALLLQGLAQAHLGQHAEARKLLDPVLARRHELSFEAQADLGAALLQLGETAQADLLLRAAARQMPQQVPQQAYAQANLAWLAEQKGRAEEALEGYRQAFAQMPGLVMVWSSLVRLLLDMRLAGEAQEVLEHAQAAFLEAQSQLDETVALQQKASLDLLQWEIWCATGQYTAAESWLSDRVADLDEADVFRETLIRSRQAGALQHMPARSASLH</sequence>
<accession>A0A016XMV0</accession>
<dbReference type="SUPFAM" id="SSF48452">
    <property type="entry name" value="TPR-like"/>
    <property type="match status" value="1"/>
</dbReference>
<dbReference type="SMART" id="SM00028">
    <property type="entry name" value="TPR"/>
    <property type="match status" value="3"/>
</dbReference>
<dbReference type="eggNOG" id="COG0457">
    <property type="taxonomic scope" value="Bacteria"/>
</dbReference>
<gene>
    <name evidence="1" type="ORF">AZ34_12510</name>
</gene>
<dbReference type="AlphaFoldDB" id="A0A016XMV0"/>
<dbReference type="STRING" id="1458275.AZ34_12510"/>
<dbReference type="EMBL" id="JEMG01000001">
    <property type="protein sequence ID" value="EYC52907.1"/>
    <property type="molecule type" value="Genomic_DNA"/>
</dbReference>
<dbReference type="InterPro" id="IPR019734">
    <property type="entry name" value="TPR_rpt"/>
</dbReference>
<name>A0A016XMV0_9BURK</name>
<dbReference type="Gene3D" id="1.25.40.10">
    <property type="entry name" value="Tetratricopeptide repeat domain"/>
    <property type="match status" value="1"/>
</dbReference>
<dbReference type="InterPro" id="IPR011990">
    <property type="entry name" value="TPR-like_helical_dom_sf"/>
</dbReference>
<evidence type="ECO:0000313" key="1">
    <source>
        <dbReference type="EMBL" id="EYC52907.1"/>
    </source>
</evidence>
<proteinExistence type="predicted"/>
<comment type="caution">
    <text evidence="1">The sequence shown here is derived from an EMBL/GenBank/DDBJ whole genome shotgun (WGS) entry which is preliminary data.</text>
</comment>
<reference evidence="1 2" key="1">
    <citation type="submission" date="2014-02" db="EMBL/GenBank/DDBJ databases">
        <title>Draft Genome of Hylemonella gracilis isolated from the Niagara River.</title>
        <authorList>
            <person name="Pawlowski D.R."/>
            <person name="Koudelka G.B."/>
        </authorList>
    </citation>
    <scope>NUCLEOTIDE SEQUENCE [LARGE SCALE GENOMIC DNA]</scope>
    <source>
        <strain evidence="1 2">Niagara R</strain>
    </source>
</reference>
<dbReference type="Proteomes" id="UP000023268">
    <property type="component" value="Unassembled WGS sequence"/>
</dbReference>
<organism evidence="1 2">
    <name type="scientific">Hylemonella gracilis str. Niagara R</name>
    <dbReference type="NCBI Taxonomy" id="1458275"/>
    <lineage>
        <taxon>Bacteria</taxon>
        <taxon>Pseudomonadati</taxon>
        <taxon>Pseudomonadota</taxon>
        <taxon>Betaproteobacteria</taxon>
        <taxon>Burkholderiales</taxon>
        <taxon>Comamonadaceae</taxon>
        <taxon>Hylemonella</taxon>
    </lineage>
</organism>